<dbReference type="Proteomes" id="UP000030687">
    <property type="component" value="Unassembled WGS sequence"/>
</dbReference>
<reference evidence="1 2" key="1">
    <citation type="submission" date="2013-10" db="EMBL/GenBank/DDBJ databases">
        <authorList>
            <consortium name="International Citrus Genome Consortium"/>
            <person name="Jenkins J."/>
            <person name="Schmutz J."/>
            <person name="Prochnik S."/>
            <person name="Rokhsar D."/>
            <person name="Gmitter F."/>
            <person name="Ollitrault P."/>
            <person name="Machado M."/>
            <person name="Talon M."/>
            <person name="Wincker P."/>
            <person name="Jaillon O."/>
            <person name="Morgante M."/>
        </authorList>
    </citation>
    <scope>NUCLEOTIDE SEQUENCE</scope>
    <source>
        <strain evidence="2">cv. Clemenules</strain>
    </source>
</reference>
<dbReference type="InParanoid" id="V4TNS1"/>
<sequence>MLTRLTSPFIKFFKIKSCKTRHLSSTIFSELNISRFGSLQIKEGFMLNSLIRNPSTFLFSPQKQAYG</sequence>
<accession>V4TNS1</accession>
<organism evidence="1 2">
    <name type="scientific">Citrus clementina</name>
    <name type="common">Clementine</name>
    <name type="synonym">Citrus deliciosa x Citrus sinensis</name>
    <dbReference type="NCBI Taxonomy" id="85681"/>
    <lineage>
        <taxon>Eukaryota</taxon>
        <taxon>Viridiplantae</taxon>
        <taxon>Streptophyta</taxon>
        <taxon>Embryophyta</taxon>
        <taxon>Tracheophyta</taxon>
        <taxon>Spermatophyta</taxon>
        <taxon>Magnoliopsida</taxon>
        <taxon>eudicotyledons</taxon>
        <taxon>Gunneridae</taxon>
        <taxon>Pentapetalae</taxon>
        <taxon>rosids</taxon>
        <taxon>malvids</taxon>
        <taxon>Sapindales</taxon>
        <taxon>Rutaceae</taxon>
        <taxon>Aurantioideae</taxon>
        <taxon>Citrus</taxon>
    </lineage>
</organism>
<protein>
    <submittedName>
        <fullName evidence="1">Uncharacterized protein</fullName>
    </submittedName>
</protein>
<dbReference type="AlphaFoldDB" id="V4TNS1"/>
<dbReference type="Gramene" id="ESR53320">
    <property type="protein sequence ID" value="ESR53320"/>
    <property type="gene ID" value="CICLE_v10024631mg"/>
</dbReference>
<gene>
    <name evidence="1" type="ORF">CICLE_v10024631mg</name>
</gene>
<keyword evidence="2" id="KW-1185">Reference proteome</keyword>
<evidence type="ECO:0000313" key="1">
    <source>
        <dbReference type="EMBL" id="ESR53320.1"/>
    </source>
</evidence>
<dbReference type="KEGG" id="cic:CICLE_v10024631mg"/>
<evidence type="ECO:0000313" key="2">
    <source>
        <dbReference type="Proteomes" id="UP000030687"/>
    </source>
</evidence>
<proteinExistence type="predicted"/>
<dbReference type="EMBL" id="KI536661">
    <property type="protein sequence ID" value="ESR53320.1"/>
    <property type="molecule type" value="Genomic_DNA"/>
</dbReference>
<name>V4TNS1_CITCL</name>